<dbReference type="SUPFAM" id="SSF52087">
    <property type="entry name" value="CRAL/TRIO domain"/>
    <property type="match status" value="1"/>
</dbReference>
<dbReference type="InterPro" id="IPR005331">
    <property type="entry name" value="Sulfotransferase"/>
</dbReference>
<feature type="region of interest" description="Disordered" evidence="3">
    <location>
        <begin position="1193"/>
        <end position="1220"/>
    </location>
</feature>
<dbReference type="SMART" id="SM00516">
    <property type="entry name" value="SEC14"/>
    <property type="match status" value="1"/>
</dbReference>
<reference evidence="6" key="1">
    <citation type="submission" date="2021-02" db="EMBL/GenBank/DDBJ databases">
        <authorList>
            <person name="Nowell W R."/>
        </authorList>
    </citation>
    <scope>NUCLEOTIDE SEQUENCE</scope>
</reference>
<feature type="domain" description="CRAL-TRIO" evidence="5">
    <location>
        <begin position="1675"/>
        <end position="1833"/>
    </location>
</feature>
<dbReference type="Gene3D" id="2.30.29.30">
    <property type="entry name" value="Pleckstrin-homology domain (PH domain)/Phosphotyrosine-binding domain (PTB)"/>
    <property type="match status" value="1"/>
</dbReference>
<dbReference type="EMBL" id="CAJNYD010003115">
    <property type="protein sequence ID" value="CAF3479047.1"/>
    <property type="molecule type" value="Genomic_DNA"/>
</dbReference>
<dbReference type="SMART" id="SM00323">
    <property type="entry name" value="RasGAP"/>
    <property type="match status" value="1"/>
</dbReference>
<dbReference type="Pfam" id="PF21877">
    <property type="entry name" value="PH_NF1"/>
    <property type="match status" value="1"/>
</dbReference>
<evidence type="ECO:0000256" key="3">
    <source>
        <dbReference type="SAM" id="MobiDB-lite"/>
    </source>
</evidence>
<dbReference type="InterPro" id="IPR011993">
    <property type="entry name" value="PH-like_dom_sf"/>
</dbReference>
<keyword evidence="2" id="KW-0597">Phosphoprotein</keyword>
<dbReference type="CDD" id="cd00170">
    <property type="entry name" value="SEC14"/>
    <property type="match status" value="1"/>
</dbReference>
<feature type="domain" description="Ras-GAP" evidence="4">
    <location>
        <begin position="1335"/>
        <end position="1527"/>
    </location>
</feature>
<feature type="compositionally biased region" description="Low complexity" evidence="3">
    <location>
        <begin position="2911"/>
        <end position="2927"/>
    </location>
</feature>
<dbReference type="InterPro" id="IPR036865">
    <property type="entry name" value="CRAL-TRIO_dom_sf"/>
</dbReference>
<feature type="compositionally biased region" description="Low complexity" evidence="3">
    <location>
        <begin position="994"/>
        <end position="1011"/>
    </location>
</feature>
<dbReference type="CDD" id="cd13313">
    <property type="entry name" value="PH_NF1"/>
    <property type="match status" value="1"/>
</dbReference>
<evidence type="ECO:0000313" key="6">
    <source>
        <dbReference type="EMBL" id="CAF3479047.1"/>
    </source>
</evidence>
<proteinExistence type="predicted"/>
<dbReference type="InterPro" id="IPR008936">
    <property type="entry name" value="Rho_GTPase_activation_prot"/>
</dbReference>
<evidence type="ECO:0008006" key="8">
    <source>
        <dbReference type="Google" id="ProtNLM"/>
    </source>
</evidence>
<accession>A0A818FRF7</accession>
<dbReference type="InterPro" id="IPR039360">
    <property type="entry name" value="Ras_GTPase"/>
</dbReference>
<dbReference type="Pfam" id="PF00616">
    <property type="entry name" value="RasGAP"/>
    <property type="match status" value="1"/>
</dbReference>
<dbReference type="GO" id="GO:0016020">
    <property type="term" value="C:membrane"/>
    <property type="evidence" value="ECO:0007669"/>
    <property type="project" value="InterPro"/>
</dbReference>
<dbReference type="InterPro" id="IPR054071">
    <property type="entry name" value="PH_NF1"/>
</dbReference>
<dbReference type="InterPro" id="IPR001251">
    <property type="entry name" value="CRAL-TRIO_dom"/>
</dbReference>
<sequence length="3400" mass="386308">MSTSKPVEWVTALIQRFEDQLPIKCGELTNPMRSNLEQNKECLIALSRFKFSLVINGLTDILKTIDNTRFGGYDQEKNIYESYLIVLDAVEQCLANTKDLSTSRLDEAIYVNKLLPVVCKLLNVPGDGITVQQVRQLASNVLFALSVNNFGTLFSKVVSRLECLIVSGDETCEAGDLDLIQHMNVDMLKLTRLLNEEVQKWRLLKKFHHTELVKSVEKAIWNWLDTYPEEFTDLQKRPNAELSDNCEKLFELLDSFGESNRRKVQYVWPLQMMLLVLCPIILEELVYALEKGGPCSAEHLRKRNFVDALKRQLHAQVLGKQHSAGGTESAAVVTFVKLCKAATYINNKDSNNVLFVMVQSVIGDLKQILFNPSKPFSRGQDKINFDLELMIEFFLACLRLNPHNNEVLKVCLNLSSPAMFHYVLVKALYRIITQKRLAWWPQIDIVYSRAGELRNMFTDTLNKVSQSSTFSTTPLRISGITGVSTLKDILFNPQQLRSQYPQAFKSKTSDRLAYDEGPNNRELLLWIVRLIIVDPYLMLHNPNKLDHETQMSTFELINGLVSLVHDTSMMPDVAHTAMESLLVLHETRNIELWNPEASINTFWSISSQVLFSISQKLVLHQIYEYTSVLRWLREILILRNAFLLHHKDNAYLGSNIPMAKHAHTKLEIVFFIYLWSIDPEAVKIAMSCFALFAYEADIRFGFDEAAVLTILPNYNIYMELSTASTTLVTTGRNALQKKILSLLRRIEYATPGNKQAWYDTFVSQQHLAKFLAVYPKRVDDLGSAGSTASSPSVSASETSGFVGGGYAKFGKRRAGVHSSEHDIEDVFHEWANMTGFLCALGSVWLPIKNRPGQHGIPADTRRTSMEPVSSDLHYCPVTQFVGDCLKYLVCQNEKFGVQIQRHIQDLLGHELNPLCYPILFDQIKIQVDKFFDANGQVICSEQNTQFIDNVIVIMRSVFEMKAQQAAQNSLEGPTTTTGSSNTLVVPGNNTGSSASVVGGSSSDPNSSSAAGSGRGGPQQVNENPLANVIILEQLVLNIVRYARHLDTSVGAVTIRIRVCQLVESMMKRRDDLSFRQEIKFRNKLVEYLTDWIMGNSHQFNQVHALGQSAAGVGVGSGVNVTTSQLVVDQYQHLTRELDQASMEAVASLLHSLPLQPEESDRGDLMEAKSQLFLKYFTLFMNLLNDCGDDLNDDQSSLSEHHQANNERGTSNLISQTQQQQQQQQQQQSQLINQLQQKQQSLRNSTIVAMSNLLAANIESGLMRSIALGYHRDPQTRAAFMEVLTQILQQGTEFDTLAETVLADRFERLVELVTMIGDKGELPIAMALANVVSPQYMDELARVFVTIFDAKHLLHQLLLNMFAKEVEMADCYQTILRGNGLPTKIMSFCFKLYGSHYLYNLFAPILAKMFIADLRSYEVDPSRIEQHEQLDENRKNLRLLTHDVFQAIGESSSQFPLQLRILCSCLYQVVQQRFPQHPLQAVSTVIFLRFLNPALVLPHEFGIVDAEPLPRIKRGLTLVSKILQNIANNLIFTKEFHMRCFNDYLRSTFDAATNFVLSISEPINFTAIIPSDECQPIENSILDSTAPSPTYPMSYISDANVLALHRLLWYHQEKIGDYLSSGRDHKAIGRRPFDKMATLLAYLGPPDHRPLDSQWISYDMTATKFEELMAKTQMHEREEFKSLKALNIFYQAGFSKQNNPVFYYIARRFKVNEMNCDLLIYHVLLTLKPFQAKPFELIVDFTHTCTDNRFKTDYLSKWFICMPDCFYYNLQACYIYNCNSWVREYTKYHDRILSTVKGSRKLIFLDHISRLNDFIEIDQQKLPGHTLSLEEDLRVFNNALKLSHKDTKVAIKVGPQAIQVTSSEKTKVLGHSVLLNDVYYASEIEEVCLVDDNQFTLTIANETGPLSFIHNDCDNIVQAIIHIRTRWELAQPDSIQIHNKIRPKDVPGTLLNIALLNLGSLDPSLRSAAYNLLCALTQTFDLRIEGQLLESSGLCIPSNNTIFIKTISEKLALKEAHLTLEFLEECIEGFRNSTIELKHLCLEYMTKWLPNLTRFCKQNDDNKRAKVSMILDKLITLTIEEDDMYPSIQAKIWSHIGQVSDLLDIVLDCFIKRSVLGGLGSLPAEILADTAVALASSNALLFSRKVIGRLCRLIEKTCLSPTPTLEQHLIWDDIAILLRYLLMLSFNNSLDVASHLPFLFHIVTLLVSTGPLTLRASTHGLVINILHSLCTCSQPQFSDETQRVLRLSLAEFSLPKFYALFGLSKVKSASVIAFRTGIIRQQQQQQHSNQFLALDKQQGQTLPERSITATTVTTINTYSPTVEQPERMSLTSLETITDTLLELMEACMNDIPDCEWLAQWQELAKRFAFQFNPALQPRAIIVYGCISKTTSDAEIKALLRILVKALESYSDIDLIDSIIMCLTRLLPLLSSESKIHKFMFWIALSILQLEETQLYASGLALLEQNLHTLDHMLNLFENTSTHQQQTLEKIMMDAREPLEWQFKQLDASMGLSFRSNFNFALVGHLIKGFRHPVQSTVVRTTRVLSTLLSIVAKSESQDKFKVTPRSIPYLAALVSVVEEVRSRCPVKHRPVMFSSTITSNSTNILPLTFPSTSPVHPLSNLPQSYSTTSIADFANLAGNASSSSYVLTNPSTNSTLLNVQQSIFPRRQKSWDASYIDRTRRFGGIFTISGTRLLTAPTHARHWHSFDIEHAVPRILTKPASTLVQLQQVKQVVPTIAVTPQITSETQQTSQISNETNHLLDPNVLTDTSTQALLLTVLATLVRNTSDENEMRIIYEYLSESSIAFPKVFPVIHNLLDAKINSVLSLSHDESILASVQSIIYQMIACSAGDDASQQQQLSYLQSCGFGGLWRFAGPFTVSRQNPDNVELFVNCLEAMVETCLPSLDEHEDGSESGVNSGNGLSGNSCTRHTSLHHHRTFRHHHHFYSTSSTAACLNTNLSSSLSSISMDSIRSPTERDGQFFDLNDLNRPSQSQSQNGNYTRSLHQVYQTSSTNVRTFYQSSNISFAAKYHNNCVDDSKSSLRILSSVIFRSGIINYLGFVLRSHSLFYCSVPKVATRTFLSFITYLHIRDDLIYLLTNKSTLSNWKSQRKANLFDFNNINQILSSPMKNDSQPSVLNSILILKSFLSFLMDFNKENATYFDIWSVYQRKSFPLIRPQTLSNVSLLFSSNVTRVIFVRHPLERLASAYIDKIASLTNERFLLYDSIRRAICRRYSSFYLTHAQRKFYRIHRQIPKKIEEPCHNVVPKFEHFIDYIMSNSIINDVHWYPYSKLCYACLFKYNFIGKYETIEEDLGRLLTYLGLEPKDWNNVNYFRTGKTREHYKSMYSNLNNQLLCTLKYLYKDDFKLFDYRLEDYLTDKKTIACSPVHKRQLRKSLERLKLF</sequence>
<dbReference type="SUPFAM" id="SSF48350">
    <property type="entry name" value="GTPase activation domain, GAP"/>
    <property type="match status" value="1"/>
</dbReference>
<dbReference type="PROSITE" id="PS50018">
    <property type="entry name" value="RAS_GTPASE_ACTIV_2"/>
    <property type="match status" value="1"/>
</dbReference>
<dbReference type="Gene3D" id="1.10.506.10">
    <property type="entry name" value="GTPase Activation - p120gap, domain 1"/>
    <property type="match status" value="3"/>
</dbReference>
<name>A0A818FRF7_9BILA</name>
<dbReference type="Pfam" id="PF03567">
    <property type="entry name" value="Sulfotransfer_2"/>
    <property type="match status" value="1"/>
</dbReference>
<dbReference type="Proteomes" id="UP000663833">
    <property type="component" value="Unassembled WGS sequence"/>
</dbReference>
<dbReference type="PROSITE" id="PS50191">
    <property type="entry name" value="CRAL_TRIO"/>
    <property type="match status" value="1"/>
</dbReference>
<dbReference type="Gene3D" id="3.40.525.10">
    <property type="entry name" value="CRAL-TRIO lipid binding domain"/>
    <property type="match status" value="1"/>
</dbReference>
<dbReference type="Pfam" id="PF13716">
    <property type="entry name" value="CRAL_TRIO_2"/>
    <property type="match status" value="1"/>
</dbReference>
<protein>
    <recommendedName>
        <fullName evidence="8">Neurofibromin</fullName>
    </recommendedName>
</protein>
<feature type="region of interest" description="Disordered" evidence="3">
    <location>
        <begin position="2903"/>
        <end position="2927"/>
    </location>
</feature>
<dbReference type="PANTHER" id="PTHR10194:SF142">
    <property type="entry name" value="NEUROFIBROMIN"/>
    <property type="match status" value="1"/>
</dbReference>
<feature type="compositionally biased region" description="Low complexity" evidence="3">
    <location>
        <begin position="1209"/>
        <end position="1220"/>
    </location>
</feature>
<comment type="caution">
    <text evidence="6">The sequence shown here is derived from an EMBL/GenBank/DDBJ whole genome shotgun (WGS) entry which is preliminary data.</text>
</comment>
<evidence type="ECO:0000259" key="5">
    <source>
        <dbReference type="PROSITE" id="PS50191"/>
    </source>
</evidence>
<dbReference type="GO" id="GO:0008146">
    <property type="term" value="F:sulfotransferase activity"/>
    <property type="evidence" value="ECO:0007669"/>
    <property type="project" value="InterPro"/>
</dbReference>
<evidence type="ECO:0000259" key="4">
    <source>
        <dbReference type="PROSITE" id="PS50018"/>
    </source>
</evidence>
<dbReference type="GO" id="GO:0005096">
    <property type="term" value="F:GTPase activator activity"/>
    <property type="evidence" value="ECO:0007669"/>
    <property type="project" value="UniProtKB-KW"/>
</dbReference>
<evidence type="ECO:0000256" key="2">
    <source>
        <dbReference type="ARBA" id="ARBA00022553"/>
    </source>
</evidence>
<gene>
    <name evidence="6" type="ORF">LUA448_LOCUS23904</name>
</gene>
<keyword evidence="1" id="KW-0343">GTPase activation</keyword>
<evidence type="ECO:0000256" key="1">
    <source>
        <dbReference type="ARBA" id="ARBA00022468"/>
    </source>
</evidence>
<organism evidence="6 7">
    <name type="scientific">Rotaria socialis</name>
    <dbReference type="NCBI Taxonomy" id="392032"/>
    <lineage>
        <taxon>Eukaryota</taxon>
        <taxon>Metazoa</taxon>
        <taxon>Spiralia</taxon>
        <taxon>Gnathifera</taxon>
        <taxon>Rotifera</taxon>
        <taxon>Eurotatoria</taxon>
        <taxon>Bdelloidea</taxon>
        <taxon>Philodinida</taxon>
        <taxon>Philodinidae</taxon>
        <taxon>Rotaria</taxon>
    </lineage>
</organism>
<dbReference type="PANTHER" id="PTHR10194">
    <property type="entry name" value="RAS GTPASE-ACTIVATING PROTEINS"/>
    <property type="match status" value="1"/>
</dbReference>
<dbReference type="CDD" id="cd05130">
    <property type="entry name" value="RasGAP_Neurofibromin"/>
    <property type="match status" value="1"/>
</dbReference>
<feature type="region of interest" description="Disordered" evidence="3">
    <location>
        <begin position="994"/>
        <end position="1018"/>
    </location>
</feature>
<dbReference type="InterPro" id="IPR001936">
    <property type="entry name" value="RasGAP_dom"/>
</dbReference>
<evidence type="ECO:0000313" key="7">
    <source>
        <dbReference type="Proteomes" id="UP000663833"/>
    </source>
</evidence>